<accession>A0ABS6WH54</accession>
<organism evidence="1 2">
    <name type="scientific">Bifidobacterium miconis</name>
    <dbReference type="NCBI Taxonomy" id="2834435"/>
    <lineage>
        <taxon>Bacteria</taxon>
        <taxon>Bacillati</taxon>
        <taxon>Actinomycetota</taxon>
        <taxon>Actinomycetes</taxon>
        <taxon>Bifidobacteriales</taxon>
        <taxon>Bifidobacteriaceae</taxon>
        <taxon>Bifidobacterium</taxon>
    </lineage>
</organism>
<dbReference type="EMBL" id="JAHBBH010000038">
    <property type="protein sequence ID" value="MBW3093350.1"/>
    <property type="molecule type" value="Genomic_DNA"/>
</dbReference>
<comment type="caution">
    <text evidence="1">The sequence shown here is derived from an EMBL/GenBank/DDBJ whole genome shotgun (WGS) entry which is preliminary data.</text>
</comment>
<sequence>MTRNEAIDTLIRNAQTERRCAFGVTNAEQRALSRRAAKGTLHRVLPNMYADARYWDTLAPPDKALHTARALNLKHRQWVFGGITAAAAHGFEHQWYLHHDTITVVIDDRGSNTDNPRVKRIHGSREHTVMAGGIPVTDKARTVADCAMMFGLRHALPIVDSALRNGMTAHDILSVCTDLHRSQAPVLTALHHANPASENGGESLARGTMIEHHLMIPELQVAFIDPETGRSYRADFAWRLPGGRIVVGEFDGSQKYVDPSMTRGHGIPDVIQTERERQDGLRRGGATGIVRFTHREVIKRYPFINKLLAAGIPIIGGQSYQT</sequence>
<name>A0ABS6WH54_9BIFI</name>
<protein>
    <recommendedName>
        <fullName evidence="3">CTP synthase</fullName>
    </recommendedName>
</protein>
<reference evidence="1 2" key="1">
    <citation type="submission" date="2021-05" db="EMBL/GenBank/DDBJ databases">
        <title>Phylogenetic classification of ten novel species belonging to the genus Bifidobacterium comprising B. colchicus sp. nov., B. abeli sp. nov., B. bicoloris sp. nov., B. guerezis sp. nov., B. rosaliae sp. nov., B. santillanensis sp. nov., B. argentati sp. nov., B. amazzoni sp. nov., B. pluviali sp. nov., and B. pinnaculum sp. nov.</title>
        <authorList>
            <person name="Lugli G.A."/>
            <person name="Ruiz Garcia L."/>
            <person name="Margolles A."/>
            <person name="Ventura M."/>
        </authorList>
    </citation>
    <scope>NUCLEOTIDE SEQUENCE [LARGE SCALE GENOMIC DNA]</scope>
    <source>
        <strain evidence="1 2">82T10</strain>
    </source>
</reference>
<proteinExistence type="predicted"/>
<dbReference type="RefSeq" id="WP_219059326.1">
    <property type="nucleotide sequence ID" value="NZ_JAHBBH010000038.1"/>
</dbReference>
<dbReference type="Proteomes" id="UP000700815">
    <property type="component" value="Unassembled WGS sequence"/>
</dbReference>
<evidence type="ECO:0008006" key="3">
    <source>
        <dbReference type="Google" id="ProtNLM"/>
    </source>
</evidence>
<evidence type="ECO:0000313" key="1">
    <source>
        <dbReference type="EMBL" id="MBW3093350.1"/>
    </source>
</evidence>
<gene>
    <name evidence="1" type="ORF">KIH79_10545</name>
</gene>
<evidence type="ECO:0000313" key="2">
    <source>
        <dbReference type="Proteomes" id="UP000700815"/>
    </source>
</evidence>
<keyword evidence="2" id="KW-1185">Reference proteome</keyword>